<evidence type="ECO:0000313" key="2">
    <source>
        <dbReference type="EMBL" id="EMM74544.1"/>
    </source>
</evidence>
<proteinExistence type="predicted"/>
<accession>M6FWW2</accession>
<gene>
    <name evidence="2" type="ORF">LEP1GSC038_4537</name>
</gene>
<comment type="caution">
    <text evidence="2">The sequence shown here is derived from an EMBL/GenBank/DDBJ whole genome shotgun (WGS) entry which is preliminary data.</text>
</comment>
<evidence type="ECO:0000313" key="3">
    <source>
        <dbReference type="Proteomes" id="UP000012101"/>
    </source>
</evidence>
<dbReference type="Proteomes" id="UP000012101">
    <property type="component" value="Unassembled WGS sequence"/>
</dbReference>
<feature type="region of interest" description="Disordered" evidence="1">
    <location>
        <begin position="1"/>
        <end position="20"/>
    </location>
</feature>
<protein>
    <submittedName>
        <fullName evidence="2">Uncharacterized protein</fullName>
    </submittedName>
</protein>
<sequence length="47" mass="5492">MKSESEGHKNRPKKQIRKISSNKILLKPRSWVNLGYAIANFEKATFF</sequence>
<name>M6FWW2_9LEPT</name>
<reference evidence="2 3" key="1">
    <citation type="submission" date="2013-01" db="EMBL/GenBank/DDBJ databases">
        <authorList>
            <person name="Harkins D.M."/>
            <person name="Durkin A.S."/>
            <person name="Brinkac L.M."/>
            <person name="Haft D.H."/>
            <person name="Selengut J.D."/>
            <person name="Sanka R."/>
            <person name="DePew J."/>
            <person name="Purushe J."/>
            <person name="Hospenthal D.R."/>
            <person name="Murray C.K."/>
            <person name="Pimentel G."/>
            <person name="Wasfy M."/>
            <person name="Vinetz J.M."/>
            <person name="Sutton G.G."/>
            <person name="Nierman W.C."/>
            <person name="Fouts D.E."/>
        </authorList>
    </citation>
    <scope>NUCLEOTIDE SEQUENCE [LARGE SCALE GENOMIC DNA]</scope>
    <source>
        <strain evidence="2 3">2006001855</strain>
    </source>
</reference>
<evidence type="ECO:0000256" key="1">
    <source>
        <dbReference type="SAM" id="MobiDB-lite"/>
    </source>
</evidence>
<dbReference type="EMBL" id="AFJM02000009">
    <property type="protein sequence ID" value="EMM74544.1"/>
    <property type="molecule type" value="Genomic_DNA"/>
</dbReference>
<organism evidence="2 3">
    <name type="scientific">Leptospira weilii str. 2006001855</name>
    <dbReference type="NCBI Taxonomy" id="996804"/>
    <lineage>
        <taxon>Bacteria</taxon>
        <taxon>Pseudomonadati</taxon>
        <taxon>Spirochaetota</taxon>
        <taxon>Spirochaetia</taxon>
        <taxon>Leptospirales</taxon>
        <taxon>Leptospiraceae</taxon>
        <taxon>Leptospira</taxon>
    </lineage>
</organism>
<dbReference type="AlphaFoldDB" id="M6FWW2"/>